<dbReference type="Proteomes" id="UP000828390">
    <property type="component" value="Unassembled WGS sequence"/>
</dbReference>
<organism evidence="1 2">
    <name type="scientific">Dreissena polymorpha</name>
    <name type="common">Zebra mussel</name>
    <name type="synonym">Mytilus polymorpha</name>
    <dbReference type="NCBI Taxonomy" id="45954"/>
    <lineage>
        <taxon>Eukaryota</taxon>
        <taxon>Metazoa</taxon>
        <taxon>Spiralia</taxon>
        <taxon>Lophotrochozoa</taxon>
        <taxon>Mollusca</taxon>
        <taxon>Bivalvia</taxon>
        <taxon>Autobranchia</taxon>
        <taxon>Heteroconchia</taxon>
        <taxon>Euheterodonta</taxon>
        <taxon>Imparidentia</taxon>
        <taxon>Neoheterodontei</taxon>
        <taxon>Myida</taxon>
        <taxon>Dreissenoidea</taxon>
        <taxon>Dreissenidae</taxon>
        <taxon>Dreissena</taxon>
    </lineage>
</organism>
<keyword evidence="2" id="KW-1185">Reference proteome</keyword>
<evidence type="ECO:0000313" key="1">
    <source>
        <dbReference type="EMBL" id="KAH3883511.1"/>
    </source>
</evidence>
<reference evidence="1" key="2">
    <citation type="submission" date="2020-11" db="EMBL/GenBank/DDBJ databases">
        <authorList>
            <person name="McCartney M.A."/>
            <person name="Auch B."/>
            <person name="Kono T."/>
            <person name="Mallez S."/>
            <person name="Becker A."/>
            <person name="Gohl D.M."/>
            <person name="Silverstein K.A.T."/>
            <person name="Koren S."/>
            <person name="Bechman K.B."/>
            <person name="Herman A."/>
            <person name="Abrahante J.E."/>
            <person name="Garbe J."/>
        </authorList>
    </citation>
    <scope>NUCLEOTIDE SEQUENCE</scope>
    <source>
        <strain evidence="1">Duluth1</strain>
        <tissue evidence="1">Whole animal</tissue>
    </source>
</reference>
<accession>A0A9D4MX27</accession>
<sequence length="147" mass="17084">MRDRLLTRDPPQVDQGLDIDRFAMNARHPQYFAYPSGKEYSPSIGPKSLPVKLPSFSGKEQWATWIAQFETIANRYRRDDKEKLNQLLPRLEGEAAQFVFTQLSPYIINEYQELVGELNSRFRVIETPGAFAAKFSRIFQRHGESMK</sequence>
<comment type="caution">
    <text evidence="1">The sequence shown here is derived from an EMBL/GenBank/DDBJ whole genome shotgun (WGS) entry which is preliminary data.</text>
</comment>
<gene>
    <name evidence="1" type="ORF">DPMN_007469</name>
</gene>
<dbReference type="AlphaFoldDB" id="A0A9D4MX27"/>
<evidence type="ECO:0000313" key="2">
    <source>
        <dbReference type="Proteomes" id="UP000828390"/>
    </source>
</evidence>
<protein>
    <submittedName>
        <fullName evidence="1">Uncharacterized protein</fullName>
    </submittedName>
</protein>
<reference evidence="1" key="1">
    <citation type="journal article" date="2019" name="bioRxiv">
        <title>The Genome of the Zebra Mussel, Dreissena polymorpha: A Resource for Invasive Species Research.</title>
        <authorList>
            <person name="McCartney M.A."/>
            <person name="Auch B."/>
            <person name="Kono T."/>
            <person name="Mallez S."/>
            <person name="Zhang Y."/>
            <person name="Obille A."/>
            <person name="Becker A."/>
            <person name="Abrahante J.E."/>
            <person name="Garbe J."/>
            <person name="Badalamenti J.P."/>
            <person name="Herman A."/>
            <person name="Mangelson H."/>
            <person name="Liachko I."/>
            <person name="Sullivan S."/>
            <person name="Sone E.D."/>
            <person name="Koren S."/>
            <person name="Silverstein K.A.T."/>
            <person name="Beckman K.B."/>
            <person name="Gohl D.M."/>
        </authorList>
    </citation>
    <scope>NUCLEOTIDE SEQUENCE</scope>
    <source>
        <strain evidence="1">Duluth1</strain>
        <tissue evidence="1">Whole animal</tissue>
    </source>
</reference>
<name>A0A9D4MX27_DREPO</name>
<proteinExistence type="predicted"/>
<dbReference type="EMBL" id="JAIWYP010000001">
    <property type="protein sequence ID" value="KAH3883511.1"/>
    <property type="molecule type" value="Genomic_DNA"/>
</dbReference>